<evidence type="ECO:0000256" key="7">
    <source>
        <dbReference type="ARBA" id="ARBA00023027"/>
    </source>
</evidence>
<evidence type="ECO:0000256" key="9">
    <source>
        <dbReference type="ARBA" id="ARBA00023277"/>
    </source>
</evidence>
<dbReference type="Gene3D" id="3.40.50.720">
    <property type="entry name" value="NAD(P)-binding Rossmann-like Domain"/>
    <property type="match status" value="1"/>
</dbReference>
<reference evidence="13" key="1">
    <citation type="submission" date="2021-05" db="EMBL/GenBank/DDBJ databases">
        <authorList>
            <person name="Pietrasiak N."/>
            <person name="Ward R."/>
            <person name="Stajich J.E."/>
            <person name="Kurbessoian T."/>
        </authorList>
    </citation>
    <scope>NUCLEOTIDE SEQUENCE</scope>
    <source>
        <strain evidence="13">UHER 2000/2452</strain>
    </source>
</reference>
<comment type="catalytic activity">
    <reaction evidence="1 10">
        <text>UDP-alpha-D-glucose = UDP-alpha-D-galactose</text>
        <dbReference type="Rhea" id="RHEA:22168"/>
        <dbReference type="ChEBI" id="CHEBI:58885"/>
        <dbReference type="ChEBI" id="CHEBI:66914"/>
        <dbReference type="EC" id="5.1.3.2"/>
    </reaction>
</comment>
<keyword evidence="7 10" id="KW-0520">NAD</keyword>
<keyword evidence="8 10" id="KW-0413">Isomerase</keyword>
<organism evidence="13 14">
    <name type="scientific">Drouetiella hepatica Uher 2000/2452</name>
    <dbReference type="NCBI Taxonomy" id="904376"/>
    <lineage>
        <taxon>Bacteria</taxon>
        <taxon>Bacillati</taxon>
        <taxon>Cyanobacteriota</taxon>
        <taxon>Cyanophyceae</taxon>
        <taxon>Oculatellales</taxon>
        <taxon>Oculatellaceae</taxon>
        <taxon>Drouetiella</taxon>
    </lineage>
</organism>
<dbReference type="PANTHER" id="PTHR43725:SF53">
    <property type="entry name" value="UDP-ARABINOSE 4-EPIMERASE 1"/>
    <property type="match status" value="1"/>
</dbReference>
<evidence type="ECO:0000313" key="13">
    <source>
        <dbReference type="EMBL" id="MBW4659095.1"/>
    </source>
</evidence>
<dbReference type="NCBIfam" id="TIGR01179">
    <property type="entry name" value="galE"/>
    <property type="match status" value="1"/>
</dbReference>
<dbReference type="AlphaFoldDB" id="A0A951QAY4"/>
<evidence type="ECO:0000256" key="11">
    <source>
        <dbReference type="SAM" id="MobiDB-lite"/>
    </source>
</evidence>
<dbReference type="InterPro" id="IPR036291">
    <property type="entry name" value="NAD(P)-bd_dom_sf"/>
</dbReference>
<accession>A0A951QAY4</accession>
<name>A0A951QAY4_9CYAN</name>
<dbReference type="Gene3D" id="3.90.25.10">
    <property type="entry name" value="UDP-galactose 4-epimerase, domain 1"/>
    <property type="match status" value="1"/>
</dbReference>
<evidence type="ECO:0000313" key="14">
    <source>
        <dbReference type="Proteomes" id="UP000757435"/>
    </source>
</evidence>
<feature type="domain" description="NAD-dependent epimerase/dehydratase" evidence="12">
    <location>
        <begin position="27"/>
        <end position="278"/>
    </location>
</feature>
<evidence type="ECO:0000256" key="8">
    <source>
        <dbReference type="ARBA" id="ARBA00023235"/>
    </source>
</evidence>
<evidence type="ECO:0000256" key="4">
    <source>
        <dbReference type="ARBA" id="ARBA00007637"/>
    </source>
</evidence>
<evidence type="ECO:0000256" key="2">
    <source>
        <dbReference type="ARBA" id="ARBA00001911"/>
    </source>
</evidence>
<dbReference type="SUPFAM" id="SSF51735">
    <property type="entry name" value="NAD(P)-binding Rossmann-fold domains"/>
    <property type="match status" value="1"/>
</dbReference>
<dbReference type="InterPro" id="IPR005886">
    <property type="entry name" value="UDP_G4E"/>
</dbReference>
<dbReference type="Pfam" id="PF01370">
    <property type="entry name" value="Epimerase"/>
    <property type="match status" value="1"/>
</dbReference>
<dbReference type="Proteomes" id="UP000757435">
    <property type="component" value="Unassembled WGS sequence"/>
</dbReference>
<keyword evidence="9 10" id="KW-0119">Carbohydrate metabolism</keyword>
<proteinExistence type="inferred from homology"/>
<evidence type="ECO:0000256" key="6">
    <source>
        <dbReference type="ARBA" id="ARBA00018569"/>
    </source>
</evidence>
<reference evidence="13" key="2">
    <citation type="journal article" date="2022" name="Microbiol. Resour. Announc.">
        <title>Metagenome Sequencing to Explore Phylogenomics of Terrestrial Cyanobacteria.</title>
        <authorList>
            <person name="Ward R.D."/>
            <person name="Stajich J.E."/>
            <person name="Johansen J.R."/>
            <person name="Huntemann M."/>
            <person name="Clum A."/>
            <person name="Foster B."/>
            <person name="Foster B."/>
            <person name="Roux S."/>
            <person name="Palaniappan K."/>
            <person name="Varghese N."/>
            <person name="Mukherjee S."/>
            <person name="Reddy T.B.K."/>
            <person name="Daum C."/>
            <person name="Copeland A."/>
            <person name="Chen I.A."/>
            <person name="Ivanova N.N."/>
            <person name="Kyrpides N.C."/>
            <person name="Shapiro N."/>
            <person name="Eloe-Fadrosh E.A."/>
            <person name="Pietrasiak N."/>
        </authorList>
    </citation>
    <scope>NUCLEOTIDE SEQUENCE</scope>
    <source>
        <strain evidence="13">UHER 2000/2452</strain>
    </source>
</reference>
<dbReference type="InterPro" id="IPR001509">
    <property type="entry name" value="Epimerase_deHydtase"/>
</dbReference>
<dbReference type="EMBL" id="JAHHHD010000009">
    <property type="protein sequence ID" value="MBW4659095.1"/>
    <property type="molecule type" value="Genomic_DNA"/>
</dbReference>
<evidence type="ECO:0000259" key="12">
    <source>
        <dbReference type="Pfam" id="PF01370"/>
    </source>
</evidence>
<evidence type="ECO:0000256" key="1">
    <source>
        <dbReference type="ARBA" id="ARBA00000083"/>
    </source>
</evidence>
<protein>
    <recommendedName>
        <fullName evidence="6 10">UDP-glucose 4-epimerase</fullName>
        <ecNumber evidence="5 10">5.1.3.2</ecNumber>
    </recommendedName>
</protein>
<comment type="cofactor">
    <cofactor evidence="2 10">
        <name>NAD(+)</name>
        <dbReference type="ChEBI" id="CHEBI:57540"/>
    </cofactor>
</comment>
<dbReference type="GO" id="GO:0003978">
    <property type="term" value="F:UDP-glucose 4-epimerase activity"/>
    <property type="evidence" value="ECO:0007669"/>
    <property type="project" value="UniProtKB-UniRule"/>
</dbReference>
<gene>
    <name evidence="13" type="primary">galE</name>
    <name evidence="13" type="ORF">KME15_10505</name>
</gene>
<feature type="region of interest" description="Disordered" evidence="11">
    <location>
        <begin position="1"/>
        <end position="22"/>
    </location>
</feature>
<evidence type="ECO:0000256" key="5">
    <source>
        <dbReference type="ARBA" id="ARBA00013189"/>
    </source>
</evidence>
<dbReference type="CDD" id="cd05247">
    <property type="entry name" value="UDP_G4E_1_SDR_e"/>
    <property type="match status" value="1"/>
</dbReference>
<comment type="caution">
    <text evidence="13">The sequence shown here is derived from an EMBL/GenBank/DDBJ whole genome shotgun (WGS) entry which is preliminary data.</text>
</comment>
<comment type="subunit">
    <text evidence="10">Homodimer.</text>
</comment>
<comment type="pathway">
    <text evidence="3 10">Carbohydrate metabolism; galactose metabolism.</text>
</comment>
<comment type="similarity">
    <text evidence="4 10">Belongs to the NAD(P)-dependent epimerase/dehydratase family.</text>
</comment>
<dbReference type="GO" id="GO:0033499">
    <property type="term" value="P:galactose catabolic process via UDP-galactose, Leloir pathway"/>
    <property type="evidence" value="ECO:0007669"/>
    <property type="project" value="TreeGrafter"/>
</dbReference>
<sequence>MAIVSQASDSQASDSVSQAGGSQKPTILVTGGAGYIGSHAVLALQRAGLGVVVLDNLSYGHRELLDEELKVELIVGDTNDRPLLDRLFATHNIAAVMHFAAFINVGESVSDPGKYYRNNVLGTLTLLEAMTAANVKKLVFSSTCATYGIPQAVPIAEDHPQSPINPYGTSKLMVEQILADFDVAYGLKSVCFRYFNASGADPLGRLGEDHSPETHLIPLVLLTALGKRDSISVFGTDYPTPDGTCIRDYIHVSDLANAHVLGVKYLLENGKSDAFNLGNGNGFSVREVIDAAQQVTGREIKVVECDRRPGDPPALVGSSAKAQETLGWHSQYADLNSILTHAWNWHQKRHG</sequence>
<dbReference type="EC" id="5.1.3.2" evidence="5 10"/>
<evidence type="ECO:0000256" key="3">
    <source>
        <dbReference type="ARBA" id="ARBA00004947"/>
    </source>
</evidence>
<evidence type="ECO:0000256" key="10">
    <source>
        <dbReference type="RuleBase" id="RU366046"/>
    </source>
</evidence>
<dbReference type="PANTHER" id="PTHR43725">
    <property type="entry name" value="UDP-GLUCOSE 4-EPIMERASE"/>
    <property type="match status" value="1"/>
</dbReference>